<accession>A0A6J4KFF8</accession>
<evidence type="ECO:0000256" key="1">
    <source>
        <dbReference type="SAM" id="MobiDB-lite"/>
    </source>
</evidence>
<dbReference type="AlphaFoldDB" id="A0A6J4KFF8"/>
<feature type="region of interest" description="Disordered" evidence="1">
    <location>
        <begin position="19"/>
        <end position="42"/>
    </location>
</feature>
<sequence>GGRRPGAACHRECWRWHSHQRRQRRQRRHLRGHSRHGGRQCV</sequence>
<evidence type="ECO:0000313" key="2">
    <source>
        <dbReference type="EMBL" id="CAA9303422.1"/>
    </source>
</evidence>
<name>A0A6J4KFF8_9CHLR</name>
<dbReference type="EMBL" id="CADCTC010000305">
    <property type="protein sequence ID" value="CAA9303422.1"/>
    <property type="molecule type" value="Genomic_DNA"/>
</dbReference>
<protein>
    <submittedName>
        <fullName evidence="2">Uncharacterized protein</fullName>
    </submittedName>
</protein>
<feature type="non-terminal residue" evidence="2">
    <location>
        <position position="42"/>
    </location>
</feature>
<gene>
    <name evidence="2" type="ORF">AVDCRST_MAG77-5866</name>
</gene>
<proteinExistence type="predicted"/>
<organism evidence="2">
    <name type="scientific">uncultured Chloroflexota bacterium</name>
    <dbReference type="NCBI Taxonomy" id="166587"/>
    <lineage>
        <taxon>Bacteria</taxon>
        <taxon>Bacillati</taxon>
        <taxon>Chloroflexota</taxon>
        <taxon>environmental samples</taxon>
    </lineage>
</organism>
<reference evidence="2" key="1">
    <citation type="submission" date="2020-02" db="EMBL/GenBank/DDBJ databases">
        <authorList>
            <person name="Meier V. D."/>
        </authorList>
    </citation>
    <scope>NUCLEOTIDE SEQUENCE</scope>
    <source>
        <strain evidence="2">AVDCRST_MAG77</strain>
    </source>
</reference>
<feature type="non-terminal residue" evidence="2">
    <location>
        <position position="1"/>
    </location>
</feature>